<evidence type="ECO:0000313" key="1">
    <source>
        <dbReference type="EMBL" id="SUJ10418.1"/>
    </source>
</evidence>
<proteinExistence type="predicted"/>
<protein>
    <submittedName>
        <fullName evidence="1">Uncharacterized protein</fullName>
    </submittedName>
</protein>
<evidence type="ECO:0000313" key="2">
    <source>
        <dbReference type="Proteomes" id="UP000254069"/>
    </source>
</evidence>
<dbReference type="RefSeq" id="WP_115390503.1">
    <property type="nucleotide sequence ID" value="NZ_AP024616.1"/>
</dbReference>
<reference evidence="1 2" key="1">
    <citation type="submission" date="2018-06" db="EMBL/GenBank/DDBJ databases">
        <authorList>
            <consortium name="Pathogen Informatics"/>
            <person name="Doyle S."/>
        </authorList>
    </citation>
    <scope>NUCLEOTIDE SEQUENCE [LARGE SCALE GENOMIC DNA]</scope>
    <source>
        <strain evidence="1 2">NCTC10738</strain>
    </source>
</reference>
<dbReference type="AlphaFoldDB" id="A0A380BZV3"/>
<dbReference type="EMBL" id="UGYO01000002">
    <property type="protein sequence ID" value="SUJ10418.1"/>
    <property type="molecule type" value="Genomic_DNA"/>
</dbReference>
<dbReference type="Proteomes" id="UP000254069">
    <property type="component" value="Unassembled WGS sequence"/>
</dbReference>
<sequence>MFRGLNEIKQHIEEGNLDYLRQHMPKAWSQYMFRIEKDPAWLEIISYLRANAVIKDYQIYYLMYCRVAYYSEPKQFTPLFDIIKVNGPDGSLVEDDPEHLYRLCHDVYLGFISAFISVGGRLDHNRLLELVFAGESDAYAIFNFLLPRYAFSHKALATAAACLFYNEYHLNGAGEQALAALLSRGIALDYCFDDDSEFGEYACLAALIFGHNPKRFNQLYADGVEQALVDSFDWSFLLTEHELTLEHIEALKLLSSSAALPIDEIGECLLEREDEALLAAFDSLR</sequence>
<keyword evidence="2" id="KW-1185">Reference proteome</keyword>
<gene>
    <name evidence="1" type="ORF">NCTC10738_04288</name>
</gene>
<accession>A0A380BZV3</accession>
<name>A0A380BZV3_9GAMM</name>
<organism evidence="1 2">
    <name type="scientific">Shewanella algae</name>
    <dbReference type="NCBI Taxonomy" id="38313"/>
    <lineage>
        <taxon>Bacteria</taxon>
        <taxon>Pseudomonadati</taxon>
        <taxon>Pseudomonadota</taxon>
        <taxon>Gammaproteobacteria</taxon>
        <taxon>Alteromonadales</taxon>
        <taxon>Shewanellaceae</taxon>
        <taxon>Shewanella</taxon>
    </lineage>
</organism>